<keyword evidence="8" id="KW-0411">Iron-sulfur</keyword>
<evidence type="ECO:0000259" key="11">
    <source>
        <dbReference type="Pfam" id="PF00266"/>
    </source>
</evidence>
<proteinExistence type="inferred from homology"/>
<dbReference type="SUPFAM" id="SSF53383">
    <property type="entry name" value="PLP-dependent transferases"/>
    <property type="match status" value="1"/>
</dbReference>
<dbReference type="InterPro" id="IPR016454">
    <property type="entry name" value="Cysteine_dSase"/>
</dbReference>
<evidence type="ECO:0000256" key="4">
    <source>
        <dbReference type="ARBA" id="ARBA00022679"/>
    </source>
</evidence>
<comment type="catalytic activity">
    <reaction evidence="9">
        <text>(sulfur carrier)-H + L-cysteine = (sulfur carrier)-SH + L-alanine</text>
        <dbReference type="Rhea" id="RHEA:43892"/>
        <dbReference type="Rhea" id="RHEA-COMP:14737"/>
        <dbReference type="Rhea" id="RHEA-COMP:14739"/>
        <dbReference type="ChEBI" id="CHEBI:29917"/>
        <dbReference type="ChEBI" id="CHEBI:35235"/>
        <dbReference type="ChEBI" id="CHEBI:57972"/>
        <dbReference type="ChEBI" id="CHEBI:64428"/>
        <dbReference type="EC" id="2.8.1.7"/>
    </reaction>
</comment>
<keyword evidence="7" id="KW-0408">Iron</keyword>
<dbReference type="FunFam" id="3.40.640.10:FF:000084">
    <property type="entry name" value="IscS-like cysteine desulfurase"/>
    <property type="match status" value="1"/>
</dbReference>
<evidence type="ECO:0000256" key="5">
    <source>
        <dbReference type="ARBA" id="ARBA00022723"/>
    </source>
</evidence>
<sequence length="387" mass="41791">MENGIYLDNNATTPCDPRVVEKMLPYFSEVYGNPANGYHIQGRMAGKAVDKAREQVAELIGAQPYEIYFTGGASESDNLAIFGIIRNPKHDSQKRIVSSKIEHKAILKPCRKLEEEGYYISLLPVDSQGVIKVENARNEINSQTILVSIQLANNEIGSIQPVKEIAEIAHEFGATIHSDAAQAVGKIPVNVEALGIDMLSISAHKFYGPKGIGALYIKGGLKNIPIEPIIYGGGQEKGLRSGTTNVPAIVGFGEAAEICKNELSVEIERISGLRNLLEKELTSRISDIVINAQKTERLPNTSSIIFPGIEADALILTLVNVMMGTGSACNSGAIEPSHVLQAMGISREAASRTVRASLGRFTTKEQIIQTLSEITASINRVAIKKTI</sequence>
<keyword evidence="6" id="KW-0663">Pyridoxal phosphate</keyword>
<dbReference type="PROSITE" id="PS00595">
    <property type="entry name" value="AA_TRANSFER_CLASS_5"/>
    <property type="match status" value="1"/>
</dbReference>
<dbReference type="Gene3D" id="3.90.1150.10">
    <property type="entry name" value="Aspartate Aminotransferase, domain 1"/>
    <property type="match status" value="1"/>
</dbReference>
<gene>
    <name evidence="12" type="ORF">GYA55_01215</name>
</gene>
<evidence type="ECO:0000256" key="2">
    <source>
        <dbReference type="ARBA" id="ARBA00006490"/>
    </source>
</evidence>
<dbReference type="PANTHER" id="PTHR11601:SF34">
    <property type="entry name" value="CYSTEINE DESULFURASE"/>
    <property type="match status" value="1"/>
</dbReference>
<evidence type="ECO:0000313" key="13">
    <source>
        <dbReference type="Proteomes" id="UP000524246"/>
    </source>
</evidence>
<evidence type="ECO:0000313" key="12">
    <source>
        <dbReference type="EMBL" id="NMC61766.1"/>
    </source>
</evidence>
<evidence type="ECO:0000256" key="1">
    <source>
        <dbReference type="ARBA" id="ARBA00001933"/>
    </source>
</evidence>
<dbReference type="InterPro" id="IPR015421">
    <property type="entry name" value="PyrdxlP-dep_Trfase_major"/>
</dbReference>
<reference evidence="12 13" key="1">
    <citation type="journal article" date="2020" name="Biotechnol. Biofuels">
        <title>New insights from the biogas microbiome by comprehensive genome-resolved metagenomics of nearly 1600 species originating from multiple anaerobic digesters.</title>
        <authorList>
            <person name="Campanaro S."/>
            <person name="Treu L."/>
            <person name="Rodriguez-R L.M."/>
            <person name="Kovalovszki A."/>
            <person name="Ziels R.M."/>
            <person name="Maus I."/>
            <person name="Zhu X."/>
            <person name="Kougias P.G."/>
            <person name="Basile A."/>
            <person name="Luo G."/>
            <person name="Schluter A."/>
            <person name="Konstantinidis K.T."/>
            <person name="Angelidaki I."/>
        </authorList>
    </citation>
    <scope>NUCLEOTIDE SEQUENCE [LARGE SCALE GENOMIC DNA]</scope>
    <source>
        <strain evidence="12">AS27yjCOA_65</strain>
    </source>
</reference>
<dbReference type="Gene3D" id="3.40.640.10">
    <property type="entry name" value="Type I PLP-dependent aspartate aminotransferase-like (Major domain)"/>
    <property type="match status" value="1"/>
</dbReference>
<comment type="cofactor">
    <cofactor evidence="1 10">
        <name>pyridoxal 5'-phosphate</name>
        <dbReference type="ChEBI" id="CHEBI:597326"/>
    </cofactor>
</comment>
<dbReference type="GO" id="GO:0051536">
    <property type="term" value="F:iron-sulfur cluster binding"/>
    <property type="evidence" value="ECO:0007669"/>
    <property type="project" value="UniProtKB-KW"/>
</dbReference>
<dbReference type="AlphaFoldDB" id="A0A7X9FQ00"/>
<dbReference type="InterPro" id="IPR015422">
    <property type="entry name" value="PyrdxlP-dep_Trfase_small"/>
</dbReference>
<dbReference type="PANTHER" id="PTHR11601">
    <property type="entry name" value="CYSTEINE DESULFURYLASE FAMILY MEMBER"/>
    <property type="match status" value="1"/>
</dbReference>
<name>A0A7X9FQ00_9DELT</name>
<dbReference type="Gene3D" id="1.10.260.50">
    <property type="match status" value="1"/>
</dbReference>
<dbReference type="Pfam" id="PF00266">
    <property type="entry name" value="Aminotran_5"/>
    <property type="match status" value="1"/>
</dbReference>
<dbReference type="EC" id="2.8.1.7" evidence="3"/>
<dbReference type="InterPro" id="IPR015424">
    <property type="entry name" value="PyrdxlP-dep_Trfase"/>
</dbReference>
<comment type="similarity">
    <text evidence="2">Belongs to the class-V pyridoxal-phosphate-dependent aminotransferase family. NifS/IscS subfamily.</text>
</comment>
<organism evidence="12 13">
    <name type="scientific">SAR324 cluster bacterium</name>
    <dbReference type="NCBI Taxonomy" id="2024889"/>
    <lineage>
        <taxon>Bacteria</taxon>
        <taxon>Deltaproteobacteria</taxon>
        <taxon>SAR324 cluster</taxon>
    </lineage>
</organism>
<evidence type="ECO:0000256" key="10">
    <source>
        <dbReference type="RuleBase" id="RU004504"/>
    </source>
</evidence>
<evidence type="ECO:0000256" key="3">
    <source>
        <dbReference type="ARBA" id="ARBA00012239"/>
    </source>
</evidence>
<evidence type="ECO:0000256" key="7">
    <source>
        <dbReference type="ARBA" id="ARBA00023004"/>
    </source>
</evidence>
<comment type="caution">
    <text evidence="12">The sequence shown here is derived from an EMBL/GenBank/DDBJ whole genome shotgun (WGS) entry which is preliminary data.</text>
</comment>
<feature type="domain" description="Aminotransferase class V" evidence="11">
    <location>
        <begin position="5"/>
        <end position="367"/>
    </location>
</feature>
<evidence type="ECO:0000256" key="8">
    <source>
        <dbReference type="ARBA" id="ARBA00023014"/>
    </source>
</evidence>
<dbReference type="InterPro" id="IPR000192">
    <property type="entry name" value="Aminotrans_V_dom"/>
</dbReference>
<evidence type="ECO:0000256" key="9">
    <source>
        <dbReference type="ARBA" id="ARBA00050776"/>
    </source>
</evidence>
<dbReference type="InterPro" id="IPR020578">
    <property type="entry name" value="Aminotrans_V_PyrdxlP_BS"/>
</dbReference>
<evidence type="ECO:0000256" key="6">
    <source>
        <dbReference type="ARBA" id="ARBA00022898"/>
    </source>
</evidence>
<accession>A0A7X9FQ00</accession>
<protein>
    <recommendedName>
        <fullName evidence="3">cysteine desulfurase</fullName>
        <ecNumber evidence="3">2.8.1.7</ecNumber>
    </recommendedName>
</protein>
<dbReference type="GO" id="GO:0046872">
    <property type="term" value="F:metal ion binding"/>
    <property type="evidence" value="ECO:0007669"/>
    <property type="project" value="UniProtKB-KW"/>
</dbReference>
<dbReference type="Proteomes" id="UP000524246">
    <property type="component" value="Unassembled WGS sequence"/>
</dbReference>
<dbReference type="EMBL" id="JAAZON010000045">
    <property type="protein sequence ID" value="NMC61766.1"/>
    <property type="molecule type" value="Genomic_DNA"/>
</dbReference>
<dbReference type="PIRSF" id="PIRSF005572">
    <property type="entry name" value="NifS"/>
    <property type="match status" value="1"/>
</dbReference>
<keyword evidence="4" id="KW-0808">Transferase</keyword>
<keyword evidence="5" id="KW-0479">Metal-binding</keyword>
<dbReference type="GO" id="GO:0031071">
    <property type="term" value="F:cysteine desulfurase activity"/>
    <property type="evidence" value="ECO:0007669"/>
    <property type="project" value="UniProtKB-EC"/>
</dbReference>